<evidence type="ECO:0000313" key="2">
    <source>
        <dbReference type="EMBL" id="OYD16054.1"/>
    </source>
</evidence>
<dbReference type="Proteomes" id="UP000215215">
    <property type="component" value="Unassembled WGS sequence"/>
</dbReference>
<reference evidence="2 3" key="1">
    <citation type="submission" date="2017-07" db="EMBL/GenBank/DDBJ databases">
        <title>Recovery of genomes from metagenomes via a dereplication, aggregation, and scoring strategy.</title>
        <authorList>
            <person name="Sieber C.M."/>
            <person name="Probst A.J."/>
            <person name="Sharrar A."/>
            <person name="Thomas B.C."/>
            <person name="Hess M."/>
            <person name="Tringe S.G."/>
            <person name="Banfield J.F."/>
        </authorList>
    </citation>
    <scope>NUCLEOTIDE SEQUENCE [LARGE SCALE GENOMIC DNA]</scope>
    <source>
        <strain evidence="2">JGI_Cruoil_03_44_89</strain>
    </source>
</reference>
<evidence type="ECO:0000259" key="1">
    <source>
        <dbReference type="Pfam" id="PF01863"/>
    </source>
</evidence>
<dbReference type="InterPro" id="IPR002725">
    <property type="entry name" value="YgjP-like_metallopeptidase"/>
</dbReference>
<accession>A0A235BV11</accession>
<dbReference type="Gene3D" id="3.30.2010.10">
    <property type="entry name" value="Metalloproteases ('zincins'), catalytic domain"/>
    <property type="match status" value="1"/>
</dbReference>
<sequence>MVLKDMEYKVKYRNIKYPRLEFKTGRLELILPFGKNPTELIERHSRWINKKQKFITDCLKDAKDKEIFERDKKDFKILVNTYIKDLSNTLGVNTNKIFFRKMRTKWASCSSKRNLTINTLMKFLPEYLIEYIIYHELVHLIEKRHNDRFWELISKRFKNHQKLETSLFHYWFLLNSLERIKKHA</sequence>
<dbReference type="PANTHER" id="PTHR30399">
    <property type="entry name" value="UNCHARACTERIZED PROTEIN YGJP"/>
    <property type="match status" value="1"/>
</dbReference>
<dbReference type="CDD" id="cd07344">
    <property type="entry name" value="M48_yhfN_like"/>
    <property type="match status" value="1"/>
</dbReference>
<proteinExistence type="predicted"/>
<feature type="domain" description="YgjP-like metallopeptidase" evidence="1">
    <location>
        <begin position="64"/>
        <end position="167"/>
    </location>
</feature>
<dbReference type="Pfam" id="PF01863">
    <property type="entry name" value="YgjP-like"/>
    <property type="match status" value="1"/>
</dbReference>
<dbReference type="PANTHER" id="PTHR30399:SF1">
    <property type="entry name" value="UTP PYROPHOSPHATASE"/>
    <property type="match status" value="1"/>
</dbReference>
<organism evidence="2 3">
    <name type="scientific">candidate division WOR-3 bacterium JGI_Cruoil_03_44_89</name>
    <dbReference type="NCBI Taxonomy" id="1973748"/>
    <lineage>
        <taxon>Bacteria</taxon>
        <taxon>Bacteria division WOR-3</taxon>
    </lineage>
</organism>
<dbReference type="EMBL" id="NOZQ01000089">
    <property type="protein sequence ID" value="OYD16054.1"/>
    <property type="molecule type" value="Genomic_DNA"/>
</dbReference>
<dbReference type="AlphaFoldDB" id="A0A235BV11"/>
<dbReference type="InterPro" id="IPR053136">
    <property type="entry name" value="UTP_pyrophosphatase-like"/>
</dbReference>
<gene>
    <name evidence="2" type="ORF">CH333_04455</name>
</gene>
<evidence type="ECO:0000313" key="3">
    <source>
        <dbReference type="Proteomes" id="UP000215215"/>
    </source>
</evidence>
<protein>
    <recommendedName>
        <fullName evidence="1">YgjP-like metallopeptidase domain-containing protein</fullName>
    </recommendedName>
</protein>
<comment type="caution">
    <text evidence="2">The sequence shown here is derived from an EMBL/GenBank/DDBJ whole genome shotgun (WGS) entry which is preliminary data.</text>
</comment>
<name>A0A235BV11_UNCW3</name>